<evidence type="ECO:0000256" key="1">
    <source>
        <dbReference type="SAM" id="SignalP"/>
    </source>
</evidence>
<evidence type="ECO:0000313" key="3">
    <source>
        <dbReference type="Proteomes" id="UP000273252"/>
    </source>
</evidence>
<organism evidence="2 3">
    <name type="scientific">Vibrio sinensis</name>
    <dbReference type="NCBI Taxonomy" id="2302434"/>
    <lineage>
        <taxon>Bacteria</taxon>
        <taxon>Pseudomonadati</taxon>
        <taxon>Pseudomonadota</taxon>
        <taxon>Gammaproteobacteria</taxon>
        <taxon>Vibrionales</taxon>
        <taxon>Vibrionaceae</taxon>
        <taxon>Vibrio</taxon>
    </lineage>
</organism>
<reference evidence="2 3" key="1">
    <citation type="submission" date="2018-08" db="EMBL/GenBank/DDBJ databases">
        <title>Vibrio isolated from the Eastern China Marginal Seas.</title>
        <authorList>
            <person name="Li Y."/>
        </authorList>
    </citation>
    <scope>NUCLEOTIDE SEQUENCE [LARGE SCALE GENOMIC DNA]</scope>
    <source>
        <strain evidence="2 3">BEI233</strain>
    </source>
</reference>
<dbReference type="AlphaFoldDB" id="A0A3A6QD44"/>
<feature type="signal peptide" evidence="1">
    <location>
        <begin position="1"/>
        <end position="19"/>
    </location>
</feature>
<feature type="chain" id="PRO_5017232648" evidence="1">
    <location>
        <begin position="20"/>
        <end position="161"/>
    </location>
</feature>
<dbReference type="OrthoDB" id="5916363at2"/>
<dbReference type="RefSeq" id="WP_120032492.1">
    <property type="nucleotide sequence ID" value="NZ_QVMU01000014.1"/>
</dbReference>
<comment type="caution">
    <text evidence="2">The sequence shown here is derived from an EMBL/GenBank/DDBJ whole genome shotgun (WGS) entry which is preliminary data.</text>
</comment>
<protein>
    <submittedName>
        <fullName evidence="2">Uncharacterized protein</fullName>
    </submittedName>
</protein>
<sequence length="161" mass="18534">MAKVRWIILSLCSVSTSYACELYQSDFVSESVLFHSKSGVCFSLLEGIQYSAQKMDALTEAFDQEPIDYSEYWSDWVLQSASNPVLTKSLESNYFGVGIWKPSELEESLDSLTPEEWLMNHGVQFSLGFGEKELGKPRMRLDYRWHSEYKGDLLMQIEVPF</sequence>
<accession>A0A3A6QD44</accession>
<proteinExistence type="predicted"/>
<dbReference type="Proteomes" id="UP000273252">
    <property type="component" value="Unassembled WGS sequence"/>
</dbReference>
<name>A0A3A6QD44_9VIBR</name>
<keyword evidence="1" id="KW-0732">Signal</keyword>
<gene>
    <name evidence="2" type="ORF">DZ860_14470</name>
</gene>
<dbReference type="PROSITE" id="PS51257">
    <property type="entry name" value="PROKAR_LIPOPROTEIN"/>
    <property type="match status" value="1"/>
</dbReference>
<dbReference type="EMBL" id="QVMU01000014">
    <property type="protein sequence ID" value="RJX69682.1"/>
    <property type="molecule type" value="Genomic_DNA"/>
</dbReference>
<keyword evidence="3" id="KW-1185">Reference proteome</keyword>
<evidence type="ECO:0000313" key="2">
    <source>
        <dbReference type="EMBL" id="RJX69682.1"/>
    </source>
</evidence>